<evidence type="ECO:0000313" key="2">
    <source>
        <dbReference type="EMBL" id="MCL1123554.1"/>
    </source>
</evidence>
<sequence>MKKITALILSLFSLGLFSASSALADPTPTLLTCNGCSLAQMESVSRNYFNKSQDEFIAVVDHHNEMGIKFHVSLQENAFGKTVSQLTVIELTAEESDNIEAMIEARKALAQFLPESVKLSPKTATLTKSLLDSTKTSFNFDYQYLYYGSFTQTANVYDFMQASFLRNNAYQAYFGGYGGTYFFSLLSKALISFKLPYGIYDGLGLHINIQFEDDNQQSLGIAQVAIDPAKETFNVIAATDADNNSIPVDKEQLSGQSFIFSSDENKIIFDQYIEQFSSATEKCQSVSKRDYHDISLYTYQCTTVSTD</sequence>
<evidence type="ECO:0000313" key="3">
    <source>
        <dbReference type="Proteomes" id="UP001203423"/>
    </source>
</evidence>
<dbReference type="EMBL" id="JAKIKS010000008">
    <property type="protein sequence ID" value="MCL1123554.1"/>
    <property type="molecule type" value="Genomic_DNA"/>
</dbReference>
<dbReference type="RefSeq" id="WP_248938842.1">
    <property type="nucleotide sequence ID" value="NZ_JAKIKS010000008.1"/>
</dbReference>
<accession>A0ABT0L782</accession>
<name>A0ABT0L782_9GAMM</name>
<evidence type="ECO:0000256" key="1">
    <source>
        <dbReference type="SAM" id="SignalP"/>
    </source>
</evidence>
<comment type="caution">
    <text evidence="2">The sequence shown here is derived from an EMBL/GenBank/DDBJ whole genome shotgun (WGS) entry which is preliminary data.</text>
</comment>
<feature type="chain" id="PRO_5046349029" evidence="1">
    <location>
        <begin position="25"/>
        <end position="307"/>
    </location>
</feature>
<organism evidence="2 3">
    <name type="scientific">Shewanella surugensis</name>
    <dbReference type="NCBI Taxonomy" id="212020"/>
    <lineage>
        <taxon>Bacteria</taxon>
        <taxon>Pseudomonadati</taxon>
        <taxon>Pseudomonadota</taxon>
        <taxon>Gammaproteobacteria</taxon>
        <taxon>Alteromonadales</taxon>
        <taxon>Shewanellaceae</taxon>
        <taxon>Shewanella</taxon>
    </lineage>
</organism>
<reference evidence="2 3" key="1">
    <citation type="submission" date="2022-01" db="EMBL/GenBank/DDBJ databases">
        <title>Whole genome-based taxonomy of the Shewanellaceae.</title>
        <authorList>
            <person name="Martin-Rodriguez A.J."/>
        </authorList>
    </citation>
    <scope>NUCLEOTIDE SEQUENCE [LARGE SCALE GENOMIC DNA]</scope>
    <source>
        <strain evidence="2 3">DSM 17177</strain>
    </source>
</reference>
<gene>
    <name evidence="2" type="ORF">L2764_03415</name>
</gene>
<feature type="signal peptide" evidence="1">
    <location>
        <begin position="1"/>
        <end position="24"/>
    </location>
</feature>
<keyword evidence="1" id="KW-0732">Signal</keyword>
<dbReference type="Proteomes" id="UP001203423">
    <property type="component" value="Unassembled WGS sequence"/>
</dbReference>
<protein>
    <submittedName>
        <fullName evidence="2">Uncharacterized protein</fullName>
    </submittedName>
</protein>
<proteinExistence type="predicted"/>
<keyword evidence="3" id="KW-1185">Reference proteome</keyword>